<dbReference type="Gene3D" id="1.10.510.10">
    <property type="entry name" value="Transferase(Phosphotransferase) domain 1"/>
    <property type="match status" value="1"/>
</dbReference>
<proteinExistence type="predicted"/>
<evidence type="ECO:0000256" key="13">
    <source>
        <dbReference type="SAM" id="SignalP"/>
    </source>
</evidence>
<evidence type="ECO:0000256" key="5">
    <source>
        <dbReference type="ARBA" id="ARBA00022729"/>
    </source>
</evidence>
<keyword evidence="6" id="KW-0677">Repeat</keyword>
<feature type="signal peptide" evidence="13">
    <location>
        <begin position="1"/>
        <end position="27"/>
    </location>
</feature>
<dbReference type="Gene3D" id="3.80.10.10">
    <property type="entry name" value="Ribonuclease Inhibitor"/>
    <property type="match status" value="2"/>
</dbReference>
<keyword evidence="8" id="KW-0067">ATP-binding</keyword>
<dbReference type="Pfam" id="PF12799">
    <property type="entry name" value="LRR_4"/>
    <property type="match status" value="1"/>
</dbReference>
<dbReference type="PANTHER" id="PTHR48010:SF32">
    <property type="entry name" value="PROTEIN KINASE DOMAIN-CONTAINING PROTEIN"/>
    <property type="match status" value="1"/>
</dbReference>
<keyword evidence="9 12" id="KW-1133">Transmembrane helix</keyword>
<dbReference type="InterPro" id="IPR001245">
    <property type="entry name" value="Ser-Thr/Tyr_kinase_cat_dom"/>
</dbReference>
<evidence type="ECO:0000313" key="15">
    <source>
        <dbReference type="EMBL" id="GKV00207.1"/>
    </source>
</evidence>
<name>A0AAV5INA8_9ROSI</name>
<dbReference type="Pfam" id="PF00560">
    <property type="entry name" value="LRR_1"/>
    <property type="match status" value="2"/>
</dbReference>
<comment type="subcellular location">
    <subcellularLocation>
        <location evidence="1">Membrane</location>
    </subcellularLocation>
</comment>
<dbReference type="GO" id="GO:0004672">
    <property type="term" value="F:protein kinase activity"/>
    <property type="evidence" value="ECO:0007669"/>
    <property type="project" value="InterPro"/>
</dbReference>
<feature type="domain" description="Protein kinase" evidence="14">
    <location>
        <begin position="340"/>
        <end position="619"/>
    </location>
</feature>
<dbReference type="InterPro" id="IPR011009">
    <property type="entry name" value="Kinase-like_dom_sf"/>
</dbReference>
<dbReference type="GO" id="GO:0016020">
    <property type="term" value="C:membrane"/>
    <property type="evidence" value="ECO:0007669"/>
    <property type="project" value="UniProtKB-SubCell"/>
</dbReference>
<dbReference type="Gene3D" id="3.30.200.20">
    <property type="entry name" value="Phosphorylase Kinase, domain 1"/>
    <property type="match status" value="1"/>
</dbReference>
<keyword evidence="2" id="KW-0597">Phosphoprotein</keyword>
<dbReference type="InterPro" id="IPR000719">
    <property type="entry name" value="Prot_kinase_dom"/>
</dbReference>
<keyword evidence="3" id="KW-0433">Leucine-rich repeat</keyword>
<evidence type="ECO:0000256" key="4">
    <source>
        <dbReference type="ARBA" id="ARBA00022692"/>
    </source>
</evidence>
<keyword evidence="5 13" id="KW-0732">Signal</keyword>
<dbReference type="InterPro" id="IPR050994">
    <property type="entry name" value="At_inactive_RLKs"/>
</dbReference>
<dbReference type="PANTHER" id="PTHR48010">
    <property type="entry name" value="OS05G0588300 PROTEIN"/>
    <property type="match status" value="1"/>
</dbReference>
<evidence type="ECO:0000256" key="12">
    <source>
        <dbReference type="SAM" id="Phobius"/>
    </source>
</evidence>
<feature type="transmembrane region" description="Helical" evidence="12">
    <location>
        <begin position="246"/>
        <end position="268"/>
    </location>
</feature>
<evidence type="ECO:0000256" key="8">
    <source>
        <dbReference type="ARBA" id="ARBA00022840"/>
    </source>
</evidence>
<reference evidence="15 16" key="1">
    <citation type="journal article" date="2021" name="Commun. Biol.">
        <title>The genome of Shorea leprosula (Dipterocarpaceae) highlights the ecological relevance of drought in aseasonal tropical rainforests.</title>
        <authorList>
            <person name="Ng K.K.S."/>
            <person name="Kobayashi M.J."/>
            <person name="Fawcett J.A."/>
            <person name="Hatakeyama M."/>
            <person name="Paape T."/>
            <person name="Ng C.H."/>
            <person name="Ang C.C."/>
            <person name="Tnah L.H."/>
            <person name="Lee C.T."/>
            <person name="Nishiyama T."/>
            <person name="Sese J."/>
            <person name="O'Brien M.J."/>
            <person name="Copetti D."/>
            <person name="Mohd Noor M.I."/>
            <person name="Ong R.C."/>
            <person name="Putra M."/>
            <person name="Sireger I.Z."/>
            <person name="Indrioko S."/>
            <person name="Kosugi Y."/>
            <person name="Izuno A."/>
            <person name="Isagi Y."/>
            <person name="Lee S.L."/>
            <person name="Shimizu K.K."/>
        </authorList>
    </citation>
    <scope>NUCLEOTIDE SEQUENCE [LARGE SCALE GENOMIC DNA]</scope>
    <source>
        <strain evidence="15">214</strain>
    </source>
</reference>
<feature type="chain" id="PRO_5043450511" description="Protein kinase domain-containing protein" evidence="13">
    <location>
        <begin position="28"/>
        <end position="625"/>
    </location>
</feature>
<evidence type="ECO:0000256" key="10">
    <source>
        <dbReference type="ARBA" id="ARBA00023136"/>
    </source>
</evidence>
<dbReference type="Pfam" id="PF07714">
    <property type="entry name" value="PK_Tyr_Ser-Thr"/>
    <property type="match status" value="1"/>
</dbReference>
<dbReference type="SUPFAM" id="SSF52058">
    <property type="entry name" value="L domain-like"/>
    <property type="match status" value="1"/>
</dbReference>
<evidence type="ECO:0000256" key="11">
    <source>
        <dbReference type="ARBA" id="ARBA00023170"/>
    </source>
</evidence>
<evidence type="ECO:0000256" key="1">
    <source>
        <dbReference type="ARBA" id="ARBA00004370"/>
    </source>
</evidence>
<dbReference type="FunFam" id="1.10.510.10:FF:000585">
    <property type="entry name" value="Probable inactive receptor kinase At1g48480"/>
    <property type="match status" value="1"/>
</dbReference>
<comment type="caution">
    <text evidence="15">The sequence shown here is derived from an EMBL/GenBank/DDBJ whole genome shotgun (WGS) entry which is preliminary data.</text>
</comment>
<gene>
    <name evidence="15" type="ORF">SLEP1_g12939</name>
</gene>
<dbReference type="Pfam" id="PF08263">
    <property type="entry name" value="LRRNT_2"/>
    <property type="match status" value="1"/>
</dbReference>
<dbReference type="InterPro" id="IPR001611">
    <property type="entry name" value="Leu-rich_rpt"/>
</dbReference>
<dbReference type="InterPro" id="IPR032675">
    <property type="entry name" value="LRR_dom_sf"/>
</dbReference>
<keyword evidence="4 12" id="KW-0812">Transmembrane</keyword>
<keyword evidence="7" id="KW-0547">Nucleotide-binding</keyword>
<protein>
    <recommendedName>
        <fullName evidence="14">Protein kinase domain-containing protein</fullName>
    </recommendedName>
</protein>
<keyword evidence="16" id="KW-1185">Reference proteome</keyword>
<evidence type="ECO:0000256" key="2">
    <source>
        <dbReference type="ARBA" id="ARBA00022553"/>
    </source>
</evidence>
<dbReference type="InterPro" id="IPR025875">
    <property type="entry name" value="Leu-rich_rpt_4"/>
</dbReference>
<dbReference type="PROSITE" id="PS50011">
    <property type="entry name" value="PROTEIN_KINASE_DOM"/>
    <property type="match status" value="1"/>
</dbReference>
<dbReference type="FunFam" id="3.30.200.20:FF:000307">
    <property type="entry name" value="pollen receptor-like kinase 1"/>
    <property type="match status" value="1"/>
</dbReference>
<evidence type="ECO:0000313" key="16">
    <source>
        <dbReference type="Proteomes" id="UP001054252"/>
    </source>
</evidence>
<organism evidence="15 16">
    <name type="scientific">Rubroshorea leprosula</name>
    <dbReference type="NCBI Taxonomy" id="152421"/>
    <lineage>
        <taxon>Eukaryota</taxon>
        <taxon>Viridiplantae</taxon>
        <taxon>Streptophyta</taxon>
        <taxon>Embryophyta</taxon>
        <taxon>Tracheophyta</taxon>
        <taxon>Spermatophyta</taxon>
        <taxon>Magnoliopsida</taxon>
        <taxon>eudicotyledons</taxon>
        <taxon>Gunneridae</taxon>
        <taxon>Pentapetalae</taxon>
        <taxon>rosids</taxon>
        <taxon>malvids</taxon>
        <taxon>Malvales</taxon>
        <taxon>Dipterocarpaceae</taxon>
        <taxon>Rubroshorea</taxon>
    </lineage>
</organism>
<evidence type="ECO:0000256" key="6">
    <source>
        <dbReference type="ARBA" id="ARBA00022737"/>
    </source>
</evidence>
<accession>A0AAV5INA8</accession>
<dbReference type="EMBL" id="BPVZ01000015">
    <property type="protein sequence ID" value="GKV00207.1"/>
    <property type="molecule type" value="Genomic_DNA"/>
</dbReference>
<keyword evidence="11" id="KW-0675">Receptor</keyword>
<dbReference type="CDD" id="cd14066">
    <property type="entry name" value="STKc_IRAK"/>
    <property type="match status" value="1"/>
</dbReference>
<dbReference type="Proteomes" id="UP001054252">
    <property type="component" value="Unassembled WGS sequence"/>
</dbReference>
<evidence type="ECO:0000256" key="9">
    <source>
        <dbReference type="ARBA" id="ARBA00022989"/>
    </source>
</evidence>
<evidence type="ECO:0000259" key="14">
    <source>
        <dbReference type="PROSITE" id="PS50011"/>
    </source>
</evidence>
<dbReference type="FunFam" id="3.80.10.10:FF:000234">
    <property type="entry name" value="Probable inactive receptor kinase RLK902"/>
    <property type="match status" value="1"/>
</dbReference>
<dbReference type="SUPFAM" id="SSF56112">
    <property type="entry name" value="Protein kinase-like (PK-like)"/>
    <property type="match status" value="1"/>
</dbReference>
<dbReference type="InterPro" id="IPR013210">
    <property type="entry name" value="LRR_N_plant-typ"/>
</dbReference>
<dbReference type="AlphaFoldDB" id="A0AAV5INA8"/>
<sequence>MRPKPTPNPNLWGIFLVYSFLFCAVNSDLASDKAALLALRDAVHGTPRFWNLNASPCNWTGVFCSSEDGGVIALRLPGAGLMGQLPRGIGNLTQLQTLSLRHNALSGTIPDDFANLTALRCLFFNGNNFSSDIPGFLFNLPNLIKLDLSKNNFSGTIPASVNNSTRLATLYLEDNQLSGSIPDIDIPSLKQFNVSNNDLTGMIPAKLSGMPASAFEGNLLCGAPLGLCNVTGSGGGHPDKNLSAGAITAIVIGCLVGVLLIITILVCFCSCGKKTESMDVVPAKQTETEITRVKAAEGGESRSIEFSGAARAEVNNGGNKSFLVFFGKASKAFDLDDLLRASAEVLGKGTFGMAYKAALEMGTVVTVKRLKEVNVSEKEFKDKVEVIGSMDHENLVPLRAYYYSSREKLLVYDFMPMGSLSALLHGSRGGGRTPLNWQSRSRIALEAAKGIAYLHSRGPTVSHGNIKSSNILLTRTYEACVSDFGLAQLASPTATPNSVDGYRAPEVTDGDEVSQKADVYSFGVFLLELLTGKAPTQAILNEEGVDLPSWVQSIVQEEWSAEVFDPELLRYQNVEEDMVQLLQVAINCTSQHPDERPSMAEVTSQIEEICRSSSEEDLFDDVSSL</sequence>
<keyword evidence="10 12" id="KW-0472">Membrane</keyword>
<evidence type="ECO:0000256" key="3">
    <source>
        <dbReference type="ARBA" id="ARBA00022614"/>
    </source>
</evidence>
<dbReference type="GO" id="GO:0005524">
    <property type="term" value="F:ATP binding"/>
    <property type="evidence" value="ECO:0007669"/>
    <property type="project" value="UniProtKB-KW"/>
</dbReference>
<evidence type="ECO:0000256" key="7">
    <source>
        <dbReference type="ARBA" id="ARBA00022741"/>
    </source>
</evidence>